<dbReference type="InterPro" id="IPR027417">
    <property type="entry name" value="P-loop_NTPase"/>
</dbReference>
<dbReference type="SUPFAM" id="SSF52540">
    <property type="entry name" value="P-loop containing nucleoside triphosphate hydrolases"/>
    <property type="match status" value="1"/>
</dbReference>
<protein>
    <recommendedName>
        <fullName evidence="3">Type IV secretion system protein</fullName>
    </recommendedName>
</protein>
<organism evidence="6 7">
    <name type="scientific">Rhizobium etli 8C-3</name>
    <dbReference type="NCBI Taxonomy" id="538025"/>
    <lineage>
        <taxon>Bacteria</taxon>
        <taxon>Pseudomonadati</taxon>
        <taxon>Pseudomonadota</taxon>
        <taxon>Alphaproteobacteria</taxon>
        <taxon>Hyphomicrobiales</taxon>
        <taxon>Rhizobiaceae</taxon>
        <taxon>Rhizobium/Agrobacterium group</taxon>
        <taxon>Rhizobium</taxon>
    </lineage>
</organism>
<dbReference type="GO" id="GO:0044097">
    <property type="term" value="P:secretion by the type IV secretion system"/>
    <property type="evidence" value="ECO:0007669"/>
    <property type="project" value="InterPro"/>
</dbReference>
<evidence type="ECO:0000256" key="2">
    <source>
        <dbReference type="ARBA" id="ARBA00022840"/>
    </source>
</evidence>
<dbReference type="Proteomes" id="UP000185109">
    <property type="component" value="Plasmid pRsp8C3a"/>
</dbReference>
<comment type="subcellular location">
    <subcellularLocation>
        <location evidence="3">Cytoplasm</location>
    </subcellularLocation>
</comment>
<dbReference type="NCBIfam" id="TIGR02788">
    <property type="entry name" value="VirB11"/>
    <property type="match status" value="1"/>
</dbReference>
<evidence type="ECO:0000256" key="4">
    <source>
        <dbReference type="SAM" id="MobiDB-lite"/>
    </source>
</evidence>
<dbReference type="GO" id="GO:0016887">
    <property type="term" value="F:ATP hydrolysis activity"/>
    <property type="evidence" value="ECO:0007669"/>
    <property type="project" value="InterPro"/>
</dbReference>
<dbReference type="EMBL" id="CP017242">
    <property type="protein sequence ID" value="APO77135.1"/>
    <property type="molecule type" value="Genomic_DNA"/>
</dbReference>
<dbReference type="CDD" id="cd01130">
    <property type="entry name" value="VirB11-like_ATPase"/>
    <property type="match status" value="1"/>
</dbReference>
<dbReference type="GO" id="GO:0005524">
    <property type="term" value="F:ATP binding"/>
    <property type="evidence" value="ECO:0007669"/>
    <property type="project" value="UniProtKB-UniRule"/>
</dbReference>
<comment type="similarity">
    <text evidence="1 3">Belongs to the GSP E family.</text>
</comment>
<dbReference type="Gene3D" id="3.40.50.300">
    <property type="entry name" value="P-loop containing nucleotide triphosphate hydrolases"/>
    <property type="match status" value="1"/>
</dbReference>
<evidence type="ECO:0000313" key="7">
    <source>
        <dbReference type="Proteomes" id="UP000185109"/>
    </source>
</evidence>
<dbReference type="Pfam" id="PF00437">
    <property type="entry name" value="T2SSE"/>
    <property type="match status" value="1"/>
</dbReference>
<reference evidence="6 7" key="1">
    <citation type="submission" date="2016-09" db="EMBL/GenBank/DDBJ databases">
        <title>The complete genome sequences of Rhizobium gallicum, symbiovars gallicum and phaseoli, symbionts associated to common bean (Phaseolus vulgaris).</title>
        <authorList>
            <person name="Bustos P."/>
            <person name="Santamaria R.I."/>
            <person name="Perez-Carrascal O.M."/>
            <person name="Juarez S."/>
            <person name="Lozano L."/>
            <person name="Martinez-Flores I."/>
            <person name="Martinez-Romero E."/>
            <person name="Cevallos M."/>
            <person name="Romero D."/>
            <person name="Davila G."/>
            <person name="Gonzalez V."/>
        </authorList>
    </citation>
    <scope>NUCLEOTIDE SEQUENCE [LARGE SCALE GENOMIC DNA]</scope>
    <source>
        <strain evidence="6 7">8C-3</strain>
        <plasmid evidence="7">Plasmid prsp8c3a</plasmid>
    </source>
</reference>
<keyword evidence="3" id="KW-0963">Cytoplasm</keyword>
<dbReference type="AlphaFoldDB" id="A0A1L5PAD1"/>
<evidence type="ECO:0000313" key="6">
    <source>
        <dbReference type="EMBL" id="APO77135.1"/>
    </source>
</evidence>
<evidence type="ECO:0000256" key="3">
    <source>
        <dbReference type="RuleBase" id="RU366071"/>
    </source>
</evidence>
<dbReference type="Gene3D" id="3.30.450.90">
    <property type="match status" value="1"/>
</dbReference>
<proteinExistence type="inferred from homology"/>
<dbReference type="RefSeq" id="WP_081377178.1">
    <property type="nucleotide sequence ID" value="NZ_CP017242.1"/>
</dbReference>
<keyword evidence="2 3" id="KW-0067">ATP-binding</keyword>
<dbReference type="PANTHER" id="PTHR30486">
    <property type="entry name" value="TWITCHING MOTILITY PROTEIN PILT"/>
    <property type="match status" value="1"/>
</dbReference>
<dbReference type="InterPro" id="IPR050921">
    <property type="entry name" value="T4SS_GSP_E_ATPase"/>
</dbReference>
<keyword evidence="6" id="KW-0614">Plasmid</keyword>
<feature type="domain" description="Bacterial type II secretion system protein E" evidence="5">
    <location>
        <begin position="161"/>
        <end position="317"/>
    </location>
</feature>
<evidence type="ECO:0000256" key="1">
    <source>
        <dbReference type="ARBA" id="ARBA00006611"/>
    </source>
</evidence>
<feature type="compositionally biased region" description="Basic residues" evidence="4">
    <location>
        <begin position="1"/>
        <end position="12"/>
    </location>
</feature>
<dbReference type="InterPro" id="IPR014155">
    <property type="entry name" value="VirB11"/>
</dbReference>
<feature type="region of interest" description="Disordered" evidence="4">
    <location>
        <begin position="1"/>
        <end position="32"/>
    </location>
</feature>
<sequence length="361" mass="40320">MSHHHQHHHNNNHHHDEHKSGVGARHHDQPPRPREISYVEQYLSPLKDYLTNDRINEVVINPDGSIFVETSGASHMHEIDVSLSAHAIKRLGAQLAGETRNTLGALNPIVSGRVNVWGSPQRVQVVVEPAVEHGVSLSIRKYLTRALDSQQISFVSGGQIRIDDERRERHSNILALAEAGNLQELFRRAINENFNILIAGGTSSGKTTVARSLIEMMDVNERLITIEDAQELFPPHRNQVGLISDRKANSPRMPSKLLESCLRMRPDRIILGEIRGIEAYDFLEAINTGHPGAITTIHADSPALAFDRLALMVMRSGVRLSHGEIVSYAKRTIDLVIQVGRRNGKRGVLEIYLPSQDEDHP</sequence>
<comment type="function">
    <text evidence="3">Part of the Type IV secretion system.</text>
</comment>
<dbReference type="PANTHER" id="PTHR30486:SF6">
    <property type="entry name" value="TYPE IV PILUS RETRACTATION ATPASE PILT"/>
    <property type="match status" value="1"/>
</dbReference>
<name>A0A1L5PAD1_RHIET</name>
<evidence type="ECO:0000259" key="5">
    <source>
        <dbReference type="Pfam" id="PF00437"/>
    </source>
</evidence>
<geneLocation type="plasmid" evidence="7">
    <name>prsp8c3a</name>
</geneLocation>
<feature type="compositionally biased region" description="Basic and acidic residues" evidence="4">
    <location>
        <begin position="13"/>
        <end position="32"/>
    </location>
</feature>
<keyword evidence="3" id="KW-0547">Nucleotide-binding</keyword>
<accession>A0A1L5PAD1</accession>
<dbReference type="InterPro" id="IPR001482">
    <property type="entry name" value="T2SS/T4SS_dom"/>
</dbReference>
<dbReference type="GO" id="GO:0043684">
    <property type="term" value="C:type IV secretion system complex"/>
    <property type="evidence" value="ECO:0007669"/>
    <property type="project" value="UniProtKB-UniRule"/>
</dbReference>
<dbReference type="GO" id="GO:0005737">
    <property type="term" value="C:cytoplasm"/>
    <property type="evidence" value="ECO:0007669"/>
    <property type="project" value="UniProtKB-SubCell"/>
</dbReference>
<gene>
    <name evidence="6" type="ORF">AM571_PA00251</name>
</gene>